<sequence length="92" mass="10211">MKNIIKSLDKGTVIRTVLLFIALFNQTLIMFGKPIIPIEEGQITSLVDGIYLVGSVAFTIVTTVVAWFKNNYVTQKGNLQKKALQSQGLIKK</sequence>
<dbReference type="NCBIfam" id="TIGR01592">
    <property type="entry name" value="holin_SPP1"/>
    <property type="match status" value="1"/>
</dbReference>
<evidence type="ECO:0000313" key="7">
    <source>
        <dbReference type="Proteomes" id="UP001232245"/>
    </source>
</evidence>
<comment type="caution">
    <text evidence="6">The sequence shown here is derived from an EMBL/GenBank/DDBJ whole genome shotgun (WGS) entry which is preliminary data.</text>
</comment>
<evidence type="ECO:0000256" key="1">
    <source>
        <dbReference type="ARBA" id="ARBA00004370"/>
    </source>
</evidence>
<dbReference type="Pfam" id="PF04688">
    <property type="entry name" value="Holin_SPP1"/>
    <property type="match status" value="1"/>
</dbReference>
<keyword evidence="2 5" id="KW-0812">Transmembrane</keyword>
<dbReference type="Proteomes" id="UP001232245">
    <property type="component" value="Unassembled WGS sequence"/>
</dbReference>
<organism evidence="6 7">
    <name type="scientific">Metabacillus niabensis</name>
    <dbReference type="NCBI Taxonomy" id="324854"/>
    <lineage>
        <taxon>Bacteria</taxon>
        <taxon>Bacillati</taxon>
        <taxon>Bacillota</taxon>
        <taxon>Bacilli</taxon>
        <taxon>Bacillales</taxon>
        <taxon>Bacillaceae</taxon>
        <taxon>Metabacillus</taxon>
    </lineage>
</organism>
<evidence type="ECO:0000256" key="4">
    <source>
        <dbReference type="ARBA" id="ARBA00023136"/>
    </source>
</evidence>
<evidence type="ECO:0000256" key="2">
    <source>
        <dbReference type="ARBA" id="ARBA00022692"/>
    </source>
</evidence>
<dbReference type="EMBL" id="JAUSTZ010000021">
    <property type="protein sequence ID" value="MDQ0228402.1"/>
    <property type="molecule type" value="Genomic_DNA"/>
</dbReference>
<comment type="subcellular location">
    <subcellularLocation>
        <location evidence="1">Membrane</location>
    </subcellularLocation>
</comment>
<accession>A0ABT9Z814</accession>
<keyword evidence="3 5" id="KW-1133">Transmembrane helix</keyword>
<evidence type="ECO:0000256" key="3">
    <source>
        <dbReference type="ARBA" id="ARBA00022989"/>
    </source>
</evidence>
<feature type="transmembrane region" description="Helical" evidence="5">
    <location>
        <begin position="49"/>
        <end position="68"/>
    </location>
</feature>
<keyword evidence="4 5" id="KW-0472">Membrane</keyword>
<keyword evidence="7" id="KW-1185">Reference proteome</keyword>
<evidence type="ECO:0000313" key="6">
    <source>
        <dbReference type="EMBL" id="MDQ0228402.1"/>
    </source>
</evidence>
<dbReference type="InterPro" id="IPR006479">
    <property type="entry name" value="Holin"/>
</dbReference>
<name>A0ABT9Z814_9BACI</name>
<evidence type="ECO:0000256" key="5">
    <source>
        <dbReference type="SAM" id="Phobius"/>
    </source>
</evidence>
<proteinExistence type="predicted"/>
<gene>
    <name evidence="6" type="ORF">J2S02_004785</name>
</gene>
<feature type="transmembrane region" description="Helical" evidence="5">
    <location>
        <begin position="12"/>
        <end position="29"/>
    </location>
</feature>
<reference evidence="6 7" key="1">
    <citation type="submission" date="2023-07" db="EMBL/GenBank/DDBJ databases">
        <title>Genomic Encyclopedia of Type Strains, Phase IV (KMG-IV): sequencing the most valuable type-strain genomes for metagenomic binning, comparative biology and taxonomic classification.</title>
        <authorList>
            <person name="Goeker M."/>
        </authorList>
    </citation>
    <scope>NUCLEOTIDE SEQUENCE [LARGE SCALE GENOMIC DNA]</scope>
    <source>
        <strain evidence="6 7">DSM 17723</strain>
    </source>
</reference>
<protein>
    <submittedName>
        <fullName evidence="6">SPP1 family holin</fullName>
    </submittedName>
</protein>